<feature type="transmembrane region" description="Helical" evidence="7">
    <location>
        <begin position="944"/>
        <end position="966"/>
    </location>
</feature>
<feature type="transmembrane region" description="Helical" evidence="7">
    <location>
        <begin position="904"/>
        <end position="924"/>
    </location>
</feature>
<evidence type="ECO:0000256" key="3">
    <source>
        <dbReference type="ARBA" id="ARBA00022475"/>
    </source>
</evidence>
<proteinExistence type="inferred from homology"/>
<evidence type="ECO:0000256" key="4">
    <source>
        <dbReference type="ARBA" id="ARBA00022692"/>
    </source>
</evidence>
<feature type="transmembrane region" description="Helical" evidence="7">
    <location>
        <begin position="377"/>
        <end position="398"/>
    </location>
</feature>
<keyword evidence="10" id="KW-1185">Reference proteome</keyword>
<dbReference type="PANTHER" id="PTHR33406">
    <property type="entry name" value="MEMBRANE PROTEIN MJ1562-RELATED"/>
    <property type="match status" value="1"/>
</dbReference>
<keyword evidence="4 7" id="KW-0812">Transmembrane</keyword>
<feature type="transmembrane region" description="Helical" evidence="7">
    <location>
        <begin position="978"/>
        <end position="1004"/>
    </location>
</feature>
<sequence>MASQTESRNLTRMGGWIHRHAWWIVVFWVVVAGGMNVAIPQLEQIVSRHSADFLPADLPANQTLEQMAADFGVPPSNAVSSVILVDDNGFSDADADYYHRLTERLTADSDNVAYLVDLYGNEITRDIAVSPDGKAVNMLLALDGSAGSTRADHATAAVRDHIAALDRPDDLQVHLSGPTATLADLFREIDVSLLIITAVSVLLITLMLLVVYRDLVTALIPLVSIGITLAVVRPIVGLLGDAGVLSISNFTIAIMTALVLGAGTDYAVFTIGNYHEARRLGHPLGGAVARASGRTGPILIASALTIAAACAAMIFTKIGMFTTAGPPTAIAILVTLVIALTLPAALLSLAGRRGWAEPRHSSVARWQRRGARIIRHAGIYTAAALVFLVGTALITTTFRMNWDESAMPRTATDSTRGYDLAYQHYGQNVLAQEFVTVASDHDMRNTADLAALELAAQTVGSRPEVDVVRSVTRPYGTALAEAATGHQTGIVGERLEDAHQQISQATPELRRLAEGVGQLSAGADDAVTRLPELVSGTEKVASLAGTMLTGLDRADALVRTAGGTSVRDDLPEVRRTVRAALQLADGLLTQSRLAETTERLDGVLGPLLAVETSPACRTDPVCRSARDALSAYDRATGGQVSAARGDWAALRSAVVDGAKKVKLLIPQIEGTLGVLDRLLVQTGGQTSDQLRGELNRLVGGTRELQAGLKTMADGLHQVKDGTDQTVELTGELRTGLQQAADYLLTMSKSTRTGPGAGFYLPGEGLRDPRFVEGARLLMSPDGTTARMMVTWSVNPYSQEAMSATREIPGIVAQALDGTVLDDAQVATTGLAALSADMQDQVRKDFLVFAIVAGIAVLLILMVLLRSILAPVLLVATVLLSFASAIGVSVLVWQHLIGIDLDWSVIPVSFMAVIAVGADYSMLFASRIREESANGGMARGIIRGFGSTGGVITTAGLVFAVTMFALMSGTVLNLVQIGFTIGVGLLLDIAIVRTVLVPAMMAVFGERIWWPSGRRA</sequence>
<dbReference type="PANTHER" id="PTHR33406:SF6">
    <property type="entry name" value="MEMBRANE PROTEIN YDGH-RELATED"/>
    <property type="match status" value="1"/>
</dbReference>
<feature type="transmembrane region" description="Helical" evidence="7">
    <location>
        <begin position="219"/>
        <end position="240"/>
    </location>
</feature>
<comment type="subcellular location">
    <subcellularLocation>
        <location evidence="1">Cell membrane</location>
        <topology evidence="1">Multi-pass membrane protein</topology>
    </subcellularLocation>
</comment>
<feature type="transmembrane region" description="Helical" evidence="7">
    <location>
        <begin position="871"/>
        <end position="892"/>
    </location>
</feature>
<protein>
    <submittedName>
        <fullName evidence="9">MMPL family transporter</fullName>
    </submittedName>
</protein>
<reference evidence="10" key="1">
    <citation type="journal article" date="2019" name="Int. J. Syst. Evol. Microbiol.">
        <title>The Global Catalogue of Microorganisms (GCM) 10K type strain sequencing project: providing services to taxonomists for standard genome sequencing and annotation.</title>
        <authorList>
            <consortium name="The Broad Institute Genomics Platform"/>
            <consortium name="The Broad Institute Genome Sequencing Center for Infectious Disease"/>
            <person name="Wu L."/>
            <person name="Ma J."/>
        </authorList>
    </citation>
    <scope>NUCLEOTIDE SEQUENCE [LARGE SCALE GENOMIC DNA]</scope>
    <source>
        <strain evidence="10">JCM 16923</strain>
    </source>
</reference>
<evidence type="ECO:0000256" key="2">
    <source>
        <dbReference type="ARBA" id="ARBA00010157"/>
    </source>
</evidence>
<evidence type="ECO:0000313" key="9">
    <source>
        <dbReference type="EMBL" id="GAA3948645.1"/>
    </source>
</evidence>
<accession>A0ABP7NJM4</accession>
<organism evidence="9 10">
    <name type="scientific">Gordonia caeni</name>
    <dbReference type="NCBI Taxonomy" id="1007097"/>
    <lineage>
        <taxon>Bacteria</taxon>
        <taxon>Bacillati</taxon>
        <taxon>Actinomycetota</taxon>
        <taxon>Actinomycetes</taxon>
        <taxon>Mycobacteriales</taxon>
        <taxon>Gordoniaceae</taxon>
        <taxon>Gordonia</taxon>
    </lineage>
</organism>
<gene>
    <name evidence="9" type="ORF">GCM10022231_02400</name>
</gene>
<evidence type="ECO:0000256" key="1">
    <source>
        <dbReference type="ARBA" id="ARBA00004651"/>
    </source>
</evidence>
<feature type="transmembrane region" description="Helical" evidence="7">
    <location>
        <begin position="295"/>
        <end position="316"/>
    </location>
</feature>
<feature type="transmembrane region" description="Helical" evidence="7">
    <location>
        <begin position="328"/>
        <end position="350"/>
    </location>
</feature>
<feature type="domain" description="Membrane transport protein MMPL" evidence="8">
    <location>
        <begin position="53"/>
        <end position="375"/>
    </location>
</feature>
<evidence type="ECO:0000256" key="7">
    <source>
        <dbReference type="SAM" id="Phobius"/>
    </source>
</evidence>
<keyword evidence="5 7" id="KW-1133">Transmembrane helix</keyword>
<feature type="transmembrane region" description="Helical" evidence="7">
    <location>
        <begin position="191"/>
        <end position="212"/>
    </location>
</feature>
<dbReference type="InterPro" id="IPR050545">
    <property type="entry name" value="Mycobact_MmpL"/>
</dbReference>
<feature type="domain" description="Membrane transport protein MMPL" evidence="8">
    <location>
        <begin position="709"/>
        <end position="1014"/>
    </location>
</feature>
<keyword evidence="6 7" id="KW-0472">Membrane</keyword>
<keyword evidence="3" id="KW-1003">Cell membrane</keyword>
<evidence type="ECO:0000313" key="10">
    <source>
        <dbReference type="Proteomes" id="UP001418444"/>
    </source>
</evidence>
<dbReference type="Pfam" id="PF03176">
    <property type="entry name" value="MMPL"/>
    <property type="match status" value="2"/>
</dbReference>
<feature type="transmembrane region" description="Helical" evidence="7">
    <location>
        <begin position="252"/>
        <end position="274"/>
    </location>
</feature>
<evidence type="ECO:0000259" key="8">
    <source>
        <dbReference type="Pfam" id="PF03176"/>
    </source>
</evidence>
<name>A0ABP7NJM4_9ACTN</name>
<comment type="caution">
    <text evidence="9">The sequence shown here is derived from an EMBL/GenBank/DDBJ whole genome shotgun (WGS) entry which is preliminary data.</text>
</comment>
<feature type="transmembrane region" description="Helical" evidence="7">
    <location>
        <begin position="845"/>
        <end position="864"/>
    </location>
</feature>
<comment type="similarity">
    <text evidence="2">Belongs to the resistance-nodulation-cell division (RND) (TC 2.A.6) family. MmpL subfamily.</text>
</comment>
<dbReference type="Proteomes" id="UP001418444">
    <property type="component" value="Unassembled WGS sequence"/>
</dbReference>
<evidence type="ECO:0000256" key="6">
    <source>
        <dbReference type="ARBA" id="ARBA00023136"/>
    </source>
</evidence>
<feature type="transmembrane region" description="Helical" evidence="7">
    <location>
        <begin position="21"/>
        <end position="39"/>
    </location>
</feature>
<dbReference type="InterPro" id="IPR004869">
    <property type="entry name" value="MMPL_dom"/>
</dbReference>
<dbReference type="Gene3D" id="1.20.1640.10">
    <property type="entry name" value="Multidrug efflux transporter AcrB transmembrane domain"/>
    <property type="match status" value="2"/>
</dbReference>
<dbReference type="EMBL" id="BAAAZW010000001">
    <property type="protein sequence ID" value="GAA3948645.1"/>
    <property type="molecule type" value="Genomic_DNA"/>
</dbReference>
<dbReference type="SUPFAM" id="SSF82866">
    <property type="entry name" value="Multidrug efflux transporter AcrB transmembrane domain"/>
    <property type="match status" value="2"/>
</dbReference>
<evidence type="ECO:0000256" key="5">
    <source>
        <dbReference type="ARBA" id="ARBA00022989"/>
    </source>
</evidence>